<dbReference type="Proteomes" id="UP001165368">
    <property type="component" value="Unassembled WGS sequence"/>
</dbReference>
<keyword evidence="1" id="KW-0472">Membrane</keyword>
<evidence type="ECO:0000256" key="1">
    <source>
        <dbReference type="SAM" id="Phobius"/>
    </source>
</evidence>
<keyword evidence="1" id="KW-0812">Transmembrane</keyword>
<dbReference type="InterPro" id="IPR021401">
    <property type="entry name" value="DUF3040"/>
</dbReference>
<evidence type="ECO:0000313" key="2">
    <source>
        <dbReference type="EMBL" id="MCG2622542.1"/>
    </source>
</evidence>
<name>A0ABS9L7A0_9MICC</name>
<accession>A0ABS9L7A0</accession>
<feature type="transmembrane region" description="Helical" evidence="1">
    <location>
        <begin position="45"/>
        <end position="73"/>
    </location>
</feature>
<sequence length="93" mass="10252">MPLTDEERKRLEQLERELSLEDPEFAQKLRRGLVVGPSVPGLWDLVLLVTGILILLAGVAMQFILVGVIGFLLMGAGAYRLSGQPQPSKALRR</sequence>
<gene>
    <name evidence="2" type="ORF">LVY72_11525</name>
</gene>
<evidence type="ECO:0000313" key="3">
    <source>
        <dbReference type="Proteomes" id="UP001165368"/>
    </source>
</evidence>
<keyword evidence="3" id="KW-1185">Reference proteome</keyword>
<reference evidence="2" key="1">
    <citation type="submission" date="2022-01" db="EMBL/GenBank/DDBJ databases">
        <authorList>
            <person name="Jo J.-H."/>
            <person name="Im W.-T."/>
        </authorList>
    </citation>
    <scope>NUCLEOTIDE SEQUENCE</scope>
    <source>
        <strain evidence="2">I2-34</strain>
    </source>
</reference>
<dbReference type="Pfam" id="PF11239">
    <property type="entry name" value="DUF3040"/>
    <property type="match status" value="1"/>
</dbReference>
<dbReference type="EMBL" id="JAKLTQ010000007">
    <property type="protein sequence ID" value="MCG2622542.1"/>
    <property type="molecule type" value="Genomic_DNA"/>
</dbReference>
<organism evidence="2 3">
    <name type="scientific">Arthrobacter hankyongi</name>
    <dbReference type="NCBI Taxonomy" id="2904801"/>
    <lineage>
        <taxon>Bacteria</taxon>
        <taxon>Bacillati</taxon>
        <taxon>Actinomycetota</taxon>
        <taxon>Actinomycetes</taxon>
        <taxon>Micrococcales</taxon>
        <taxon>Micrococcaceae</taxon>
        <taxon>Arthrobacter</taxon>
    </lineage>
</organism>
<proteinExistence type="predicted"/>
<protein>
    <submittedName>
        <fullName evidence="2">DUF3040 domain-containing protein</fullName>
    </submittedName>
</protein>
<keyword evidence="1" id="KW-1133">Transmembrane helix</keyword>
<comment type="caution">
    <text evidence="2">The sequence shown here is derived from an EMBL/GenBank/DDBJ whole genome shotgun (WGS) entry which is preliminary data.</text>
</comment>
<dbReference type="RefSeq" id="WP_237820948.1">
    <property type="nucleotide sequence ID" value="NZ_JAKLTQ010000007.1"/>
</dbReference>